<feature type="modified residue" description="Phosphohistidine" evidence="14">
    <location>
        <position position="684"/>
    </location>
</feature>
<dbReference type="SUPFAM" id="SSF47384">
    <property type="entry name" value="Homodimeric domain of signal transducing histidine kinase"/>
    <property type="match status" value="1"/>
</dbReference>
<evidence type="ECO:0000313" key="22">
    <source>
        <dbReference type="Proteomes" id="UP000191988"/>
    </source>
</evidence>
<evidence type="ECO:0000256" key="15">
    <source>
        <dbReference type="PROSITE-ProRule" id="PRU00169"/>
    </source>
</evidence>
<dbReference type="InterPro" id="IPR008207">
    <property type="entry name" value="Sig_transdc_His_kin_Hpt_dom"/>
</dbReference>
<keyword evidence="12" id="KW-0902">Two-component regulatory system</keyword>
<dbReference type="PANTHER" id="PTHR43047">
    <property type="entry name" value="TWO-COMPONENT HISTIDINE PROTEIN KINASE"/>
    <property type="match status" value="1"/>
</dbReference>
<keyword evidence="11 17" id="KW-1133">Transmembrane helix</keyword>
<feature type="domain" description="Histidine kinase" evidence="18">
    <location>
        <begin position="252"/>
        <end position="473"/>
    </location>
</feature>
<dbReference type="EC" id="2.7.13.3" evidence="3"/>
<evidence type="ECO:0000259" key="19">
    <source>
        <dbReference type="PROSITE" id="PS50110"/>
    </source>
</evidence>
<keyword evidence="7" id="KW-0808">Transferase</keyword>
<dbReference type="STRING" id="1183432.AGR3A_pa60007"/>
<proteinExistence type="predicted"/>
<dbReference type="PROSITE" id="PS50110">
    <property type="entry name" value="RESPONSE_REGULATORY"/>
    <property type="match status" value="1"/>
</dbReference>
<feature type="transmembrane region" description="Helical" evidence="17">
    <location>
        <begin position="20"/>
        <end position="41"/>
    </location>
</feature>
<feature type="domain" description="Response regulatory" evidence="19">
    <location>
        <begin position="496"/>
        <end position="610"/>
    </location>
</feature>
<dbReference type="SUPFAM" id="SSF52172">
    <property type="entry name" value="CheY-like"/>
    <property type="match status" value="1"/>
</dbReference>
<dbReference type="SMART" id="SM00388">
    <property type="entry name" value="HisKA"/>
    <property type="match status" value="1"/>
</dbReference>
<dbReference type="InterPro" id="IPR036890">
    <property type="entry name" value="HATPase_C_sf"/>
</dbReference>
<evidence type="ECO:0000256" key="7">
    <source>
        <dbReference type="ARBA" id="ARBA00022679"/>
    </source>
</evidence>
<evidence type="ECO:0000256" key="10">
    <source>
        <dbReference type="ARBA" id="ARBA00022840"/>
    </source>
</evidence>
<evidence type="ECO:0000256" key="13">
    <source>
        <dbReference type="ARBA" id="ARBA00023136"/>
    </source>
</evidence>
<evidence type="ECO:0000256" key="2">
    <source>
        <dbReference type="ARBA" id="ARBA00004429"/>
    </source>
</evidence>
<dbReference type="AlphaFoldDB" id="A0A1S7S9F2"/>
<evidence type="ECO:0000259" key="20">
    <source>
        <dbReference type="PROSITE" id="PS50894"/>
    </source>
</evidence>
<dbReference type="GO" id="GO:0000155">
    <property type="term" value="F:phosphorelay sensor kinase activity"/>
    <property type="evidence" value="ECO:0007669"/>
    <property type="project" value="InterPro"/>
</dbReference>
<dbReference type="PRINTS" id="PR00344">
    <property type="entry name" value="BCTRLSENSOR"/>
</dbReference>
<dbReference type="Pfam" id="PF01627">
    <property type="entry name" value="Hpt"/>
    <property type="match status" value="1"/>
</dbReference>
<dbReference type="GO" id="GO:0005886">
    <property type="term" value="C:plasma membrane"/>
    <property type="evidence" value="ECO:0007669"/>
    <property type="project" value="UniProtKB-SubCell"/>
</dbReference>
<dbReference type="SMART" id="SM00448">
    <property type="entry name" value="REC"/>
    <property type="match status" value="1"/>
</dbReference>
<comment type="catalytic activity">
    <reaction evidence="1">
        <text>ATP + protein L-histidine = ADP + protein N-phospho-L-histidine.</text>
        <dbReference type="EC" id="2.7.13.3"/>
    </reaction>
</comment>
<dbReference type="InterPro" id="IPR004358">
    <property type="entry name" value="Sig_transdc_His_kin-like_C"/>
</dbReference>
<reference evidence="22" key="1">
    <citation type="submission" date="2016-01" db="EMBL/GenBank/DDBJ databases">
        <authorList>
            <person name="Regsiter A."/>
            <person name="william w."/>
        </authorList>
    </citation>
    <scope>NUCLEOTIDE SEQUENCE [LARGE SCALE GENOMIC DNA]</scope>
    <source>
        <strain evidence="22">CFBP 6623</strain>
    </source>
</reference>
<evidence type="ECO:0000256" key="11">
    <source>
        <dbReference type="ARBA" id="ARBA00022989"/>
    </source>
</evidence>
<dbReference type="Gene3D" id="1.20.120.160">
    <property type="entry name" value="HPT domain"/>
    <property type="match status" value="1"/>
</dbReference>
<dbReference type="Pfam" id="PF00512">
    <property type="entry name" value="HisKA"/>
    <property type="match status" value="1"/>
</dbReference>
<dbReference type="Pfam" id="PF00072">
    <property type="entry name" value="Response_reg"/>
    <property type="match status" value="1"/>
</dbReference>
<dbReference type="CDD" id="cd17546">
    <property type="entry name" value="REC_hyHK_CKI1_RcsC-like"/>
    <property type="match status" value="1"/>
</dbReference>
<evidence type="ECO:0000256" key="5">
    <source>
        <dbReference type="ARBA" id="ARBA00022519"/>
    </source>
</evidence>
<name>A0A1S7S9F2_9HYPH</name>
<dbReference type="Pfam" id="PF02518">
    <property type="entry name" value="HATPase_c"/>
    <property type="match status" value="1"/>
</dbReference>
<dbReference type="InterPro" id="IPR003594">
    <property type="entry name" value="HATPase_dom"/>
</dbReference>
<keyword evidence="8 17" id="KW-0812">Transmembrane</keyword>
<dbReference type="Gene3D" id="1.10.287.130">
    <property type="match status" value="1"/>
</dbReference>
<dbReference type="SUPFAM" id="SSF55874">
    <property type="entry name" value="ATPase domain of HSP90 chaperone/DNA topoisomerase II/histidine kinase"/>
    <property type="match status" value="1"/>
</dbReference>
<dbReference type="CDD" id="cd00088">
    <property type="entry name" value="HPT"/>
    <property type="match status" value="1"/>
</dbReference>
<keyword evidence="10" id="KW-0067">ATP-binding</keyword>
<evidence type="ECO:0000256" key="4">
    <source>
        <dbReference type="ARBA" id="ARBA00022475"/>
    </source>
</evidence>
<evidence type="ECO:0000256" key="1">
    <source>
        <dbReference type="ARBA" id="ARBA00000085"/>
    </source>
</evidence>
<dbReference type="RefSeq" id="WP_052821387.1">
    <property type="nucleotide sequence ID" value="NZ_LT009725.1"/>
</dbReference>
<accession>A0A1S7S9F2</accession>
<keyword evidence="22" id="KW-1185">Reference proteome</keyword>
<dbReference type="CDD" id="cd16922">
    <property type="entry name" value="HATPase_EvgS-ArcB-TorS-like"/>
    <property type="match status" value="1"/>
</dbReference>
<evidence type="ECO:0000256" key="6">
    <source>
        <dbReference type="ARBA" id="ARBA00022553"/>
    </source>
</evidence>
<protein>
    <recommendedName>
        <fullName evidence="3">histidine kinase</fullName>
        <ecNumber evidence="3">2.7.13.3</ecNumber>
    </recommendedName>
</protein>
<feature type="domain" description="HPt" evidence="20">
    <location>
        <begin position="645"/>
        <end position="731"/>
    </location>
</feature>
<keyword evidence="6 15" id="KW-0597">Phosphoprotein</keyword>
<feature type="modified residue" description="4-aspartylphosphate" evidence="15">
    <location>
        <position position="545"/>
    </location>
</feature>
<comment type="subcellular location">
    <subcellularLocation>
        <location evidence="2">Cell inner membrane</location>
        <topology evidence="2">Multi-pass membrane protein</topology>
    </subcellularLocation>
</comment>
<dbReference type="SMART" id="SM00387">
    <property type="entry name" value="HATPase_c"/>
    <property type="match status" value="1"/>
</dbReference>
<evidence type="ECO:0000256" key="8">
    <source>
        <dbReference type="ARBA" id="ARBA00022692"/>
    </source>
</evidence>
<keyword evidence="10" id="KW-0547">Nucleotide-binding</keyword>
<evidence type="ECO:0000256" key="9">
    <source>
        <dbReference type="ARBA" id="ARBA00022777"/>
    </source>
</evidence>
<dbReference type="PROSITE" id="PS50894">
    <property type="entry name" value="HPT"/>
    <property type="match status" value="1"/>
</dbReference>
<gene>
    <name evidence="21" type="ORF">AGR3A_pa60007</name>
</gene>
<dbReference type="InterPro" id="IPR036641">
    <property type="entry name" value="HPT_dom_sf"/>
</dbReference>
<keyword evidence="5" id="KW-0997">Cell inner membrane</keyword>
<keyword evidence="4" id="KW-1003">Cell membrane</keyword>
<evidence type="ECO:0000259" key="18">
    <source>
        <dbReference type="PROSITE" id="PS50109"/>
    </source>
</evidence>
<dbReference type="Gene3D" id="3.40.50.2300">
    <property type="match status" value="1"/>
</dbReference>
<evidence type="ECO:0000313" key="21">
    <source>
        <dbReference type="EMBL" id="CUX64954.1"/>
    </source>
</evidence>
<keyword evidence="13 17" id="KW-0472">Membrane</keyword>
<dbReference type="EMBL" id="FBWK01000070">
    <property type="protein sequence ID" value="CUX64954.1"/>
    <property type="molecule type" value="Genomic_DNA"/>
</dbReference>
<dbReference type="InterPro" id="IPR011006">
    <property type="entry name" value="CheY-like_superfamily"/>
</dbReference>
<evidence type="ECO:0000256" key="3">
    <source>
        <dbReference type="ARBA" id="ARBA00012438"/>
    </source>
</evidence>
<keyword evidence="16" id="KW-0175">Coiled coil</keyword>
<feature type="coiled-coil region" evidence="16">
    <location>
        <begin position="161"/>
        <end position="192"/>
    </location>
</feature>
<evidence type="ECO:0000256" key="17">
    <source>
        <dbReference type="SAM" id="Phobius"/>
    </source>
</evidence>
<organism evidence="21 22">
    <name type="scientific">Agrobacterium tomkonis CFBP 6623</name>
    <dbReference type="NCBI Taxonomy" id="1183432"/>
    <lineage>
        <taxon>Bacteria</taxon>
        <taxon>Pseudomonadati</taxon>
        <taxon>Pseudomonadota</taxon>
        <taxon>Alphaproteobacteria</taxon>
        <taxon>Hyphomicrobiales</taxon>
        <taxon>Rhizobiaceae</taxon>
        <taxon>Rhizobium/Agrobacterium group</taxon>
        <taxon>Agrobacterium</taxon>
        <taxon>Agrobacterium tumefaciens complex</taxon>
    </lineage>
</organism>
<dbReference type="CDD" id="cd00082">
    <property type="entry name" value="HisKA"/>
    <property type="match status" value="1"/>
</dbReference>
<dbReference type="FunFam" id="3.30.565.10:FF:000010">
    <property type="entry name" value="Sensor histidine kinase RcsC"/>
    <property type="match status" value="1"/>
</dbReference>
<evidence type="ECO:0000256" key="14">
    <source>
        <dbReference type="PROSITE-ProRule" id="PRU00110"/>
    </source>
</evidence>
<dbReference type="Proteomes" id="UP000191988">
    <property type="component" value="Unassembled WGS sequence"/>
</dbReference>
<dbReference type="InterPro" id="IPR003661">
    <property type="entry name" value="HisK_dim/P_dom"/>
</dbReference>
<dbReference type="InterPro" id="IPR005467">
    <property type="entry name" value="His_kinase_dom"/>
</dbReference>
<keyword evidence="9 21" id="KW-0418">Kinase</keyword>
<dbReference type="Gene3D" id="3.30.565.10">
    <property type="entry name" value="Histidine kinase-like ATPase, C-terminal domain"/>
    <property type="match status" value="1"/>
</dbReference>
<dbReference type="InterPro" id="IPR036097">
    <property type="entry name" value="HisK_dim/P_sf"/>
</dbReference>
<dbReference type="SUPFAM" id="SSF47226">
    <property type="entry name" value="Histidine-containing phosphotransfer domain, HPT domain"/>
    <property type="match status" value="1"/>
</dbReference>
<dbReference type="PROSITE" id="PS50109">
    <property type="entry name" value="HIS_KIN"/>
    <property type="match status" value="1"/>
</dbReference>
<sequence>MDRAGKNGDVIRRVSKGTAFLQGFAVLLLIGLIYLLSGIYGKYQELQDGIRENALWSVYQLDRETRRLSEVAYDMLVRRDLSDETVSNLTIRYDILYSRMALLKKANLDLRLGETPGLAQLVSNIEPAVMSKAAMFDGIAAGHHLDAGVLAEFVSDMKGLMKNTEELLTNTNNKVSAERADAREALQSLQLKTGAVTAVLSLSVGILVISLRRQLKSVRAAGLEFEDMTRELRESFAAAEAGNRAKSQFMATMGHEVRTPLNAVLGTAELLELSDLPERVRGAVQTIRRSGQSLLEILNEILDFAKMESGKIDVQLAPVDVGALVSDTVGMLRDRAAEKGNTLVADLPNEHSKTVVMTDQTRLRQVVLNLLSNAIKFTSNGMVAVKLSEEDSDDRTLLKFAVTDTGIGIDEEGQGRLFKPFSQVDASISRNYGGTGLGLIICKEIVESLGGRIGVRSAKGQGSTFWFEIPVDRADERATVLSEAPADFAGVIPNLRILLVEDNLVNQQVAAGFLRHLGQGVEVASDGAEAVEMISASRFDLVLMDMQMPRMDGIEATRAIRGTGNDIPIVAMTANASVDDRRLCAAAGMNGFQSKPVTKNQLARLISTFEVRGKGGAGVDVASDPVIVPDEALNNRQAEIVEALGDDAYNELLDAFFDDASQILADLAKAMIHERSDEVDRLLHTLKGAAGNLGFDSVALIAQSLREKRASQSGLAAIAAEIETQRTKRAA</sequence>
<evidence type="ECO:0000256" key="16">
    <source>
        <dbReference type="SAM" id="Coils"/>
    </source>
</evidence>
<dbReference type="InterPro" id="IPR001789">
    <property type="entry name" value="Sig_transdc_resp-reg_receiver"/>
</dbReference>
<evidence type="ECO:0000256" key="12">
    <source>
        <dbReference type="ARBA" id="ARBA00023012"/>
    </source>
</evidence>